<reference evidence="3" key="1">
    <citation type="submission" date="2015-12" db="EMBL/GenBank/DDBJ databases">
        <authorList>
            <person name="Tikhonova T.V."/>
            <person name="Pavlov A.R."/>
            <person name="Beletsky A.V."/>
            <person name="Mardanov A.V."/>
            <person name="Sorokin D.Y."/>
            <person name="Ravin N.V."/>
            <person name="Popov V.O."/>
        </authorList>
    </citation>
    <scope>NUCLEOTIDE SEQUENCE</scope>
    <source>
        <strain evidence="3">DSM 14787</strain>
    </source>
</reference>
<name>L0DUL1_THIND</name>
<dbReference type="AlphaFoldDB" id="L0DUL1"/>
<dbReference type="PATRIC" id="fig|1255043.3.peg.1035"/>
<dbReference type="HOGENOM" id="CLU_128743_0_1_6"/>
<sequence>MKDHLFNRKTLAATIGTAAVGLAMGSTPLFAATDLGQGYQVSQSSTALQKLAQGSCGEGTCGGASGEKETEGSCGEGRCGGASDDNGDDKDTEGKCGEGRCGG</sequence>
<dbReference type="EMBL" id="CP003989">
    <property type="protein sequence ID" value="AGA32713.1"/>
    <property type="molecule type" value="Genomic_DNA"/>
</dbReference>
<evidence type="ECO:0000313" key="4">
    <source>
        <dbReference type="Proteomes" id="UP000010809"/>
    </source>
</evidence>
<feature type="compositionally biased region" description="Basic and acidic residues" evidence="1">
    <location>
        <begin position="92"/>
        <end position="103"/>
    </location>
</feature>
<feature type="region of interest" description="Disordered" evidence="1">
    <location>
        <begin position="56"/>
        <end position="103"/>
    </location>
</feature>
<organism evidence="3 4">
    <name type="scientific">Thioalkalivibrio nitratireducens (strain DSM 14787 / UNIQEM 213 / ALEN2)</name>
    <dbReference type="NCBI Taxonomy" id="1255043"/>
    <lineage>
        <taxon>Bacteria</taxon>
        <taxon>Pseudomonadati</taxon>
        <taxon>Pseudomonadota</taxon>
        <taxon>Gammaproteobacteria</taxon>
        <taxon>Chromatiales</taxon>
        <taxon>Ectothiorhodospiraceae</taxon>
        <taxon>Thioalkalivibrio</taxon>
    </lineage>
</organism>
<feature type="compositionally biased region" description="Gly residues" evidence="1">
    <location>
        <begin position="56"/>
        <end position="65"/>
    </location>
</feature>
<evidence type="ECO:0000256" key="1">
    <source>
        <dbReference type="SAM" id="MobiDB-lite"/>
    </source>
</evidence>
<proteinExistence type="predicted"/>
<dbReference type="RefSeq" id="WP_006748004.1">
    <property type="nucleotide sequence ID" value="NC_019902.2"/>
</dbReference>
<dbReference type="STRING" id="1255043.TVNIR_1029"/>
<accession>L0DUL1</accession>
<dbReference type="OrthoDB" id="5785255at2"/>
<dbReference type="KEGG" id="tni:TVNIR_1029"/>
<gene>
    <name evidence="3" type="ordered locus">TVNIR_1029</name>
</gene>
<evidence type="ECO:0000313" key="3">
    <source>
        <dbReference type="EMBL" id="AGA32713.1"/>
    </source>
</evidence>
<feature type="chain" id="PRO_5003941131" description="Low-complexity protein" evidence="2">
    <location>
        <begin position="32"/>
        <end position="103"/>
    </location>
</feature>
<keyword evidence="2" id="KW-0732">Signal</keyword>
<dbReference type="Proteomes" id="UP000010809">
    <property type="component" value="Chromosome"/>
</dbReference>
<evidence type="ECO:0008006" key="5">
    <source>
        <dbReference type="Google" id="ProtNLM"/>
    </source>
</evidence>
<feature type="signal peptide" evidence="2">
    <location>
        <begin position="1"/>
        <end position="31"/>
    </location>
</feature>
<keyword evidence="4" id="KW-1185">Reference proteome</keyword>
<protein>
    <recommendedName>
        <fullName evidence="5">Low-complexity protein</fullName>
    </recommendedName>
</protein>
<evidence type="ECO:0000256" key="2">
    <source>
        <dbReference type="SAM" id="SignalP"/>
    </source>
</evidence>